<evidence type="ECO:0000256" key="3">
    <source>
        <dbReference type="ARBA" id="ARBA00022448"/>
    </source>
</evidence>
<comment type="subcellular location">
    <subcellularLocation>
        <location evidence="1">Cell membrane</location>
        <topology evidence="1">Multi-pass membrane protein</topology>
    </subcellularLocation>
</comment>
<dbReference type="InterPro" id="IPR017588">
    <property type="entry name" value="UacT-like"/>
</dbReference>
<keyword evidence="6 8" id="KW-1133">Transmembrane helix</keyword>
<feature type="transmembrane region" description="Helical" evidence="8">
    <location>
        <begin position="120"/>
        <end position="142"/>
    </location>
</feature>
<name>A0ABT1CXN3_9HYPH</name>
<evidence type="ECO:0000256" key="6">
    <source>
        <dbReference type="ARBA" id="ARBA00022989"/>
    </source>
</evidence>
<dbReference type="PANTHER" id="PTHR42810:SF4">
    <property type="entry name" value="URIC ACID TRANSPORTER UACT"/>
    <property type="match status" value="1"/>
</dbReference>
<evidence type="ECO:0000313" key="10">
    <source>
        <dbReference type="Proteomes" id="UP001320715"/>
    </source>
</evidence>
<keyword evidence="3" id="KW-0813">Transport</keyword>
<keyword evidence="5 8" id="KW-0812">Transmembrane</keyword>
<dbReference type="RefSeq" id="WP_252917387.1">
    <property type="nucleotide sequence ID" value="NZ_JAAAML010000004.1"/>
</dbReference>
<organism evidence="9 10">
    <name type="scientific">Hoeflea alexandrii</name>
    <dbReference type="NCBI Taxonomy" id="288436"/>
    <lineage>
        <taxon>Bacteria</taxon>
        <taxon>Pseudomonadati</taxon>
        <taxon>Pseudomonadota</taxon>
        <taxon>Alphaproteobacteria</taxon>
        <taxon>Hyphomicrobiales</taxon>
        <taxon>Rhizobiaceae</taxon>
        <taxon>Hoeflea</taxon>
    </lineage>
</organism>
<sequence length="452" mass="46520">MADSSIGTAEQLRDPNYTPPLIKAVPLGIQHVLAMFVSNVTPAIIVAGAAGIGFGSDQGALGFPDMTYMIQMSMLFAGIATLLQTIGMGPVGARLPIVQGTSFAFVPVMIPAVAGLGTAGLAGLMTGVMIGGVFHFCLGFFVGRIRYALPPLVTGLIVLMIGLALVKVGVQYAAGGVPLMGKPEFGSLAMWIPALVVIIVTLAIKFFTRGFAAVAAVLIGIVAGYIVALMMGQVNFGNLARASYFAPPMPFKWGFEFNFAIVLGMCFMAVVSAIETVGDTSGITKGGAGREATDKEIEGATFADGLGTAVAGVFGGLPNTSFSQNVGLVAMTGVMSRHVVTIGALFLIAAGFIPKVGAVINTVPINVLGGGVIVMFGMVCAAGVNMLSEVKWNRRNMVIFATALSISLGLQLVPEALQHLGKTAQILLTSGLLPAALIAIVLNLVLPEDLDD</sequence>
<dbReference type="PANTHER" id="PTHR42810">
    <property type="entry name" value="PURINE PERMEASE C1399.01C-RELATED"/>
    <property type="match status" value="1"/>
</dbReference>
<protein>
    <submittedName>
        <fullName evidence="9">Purine permease</fullName>
    </submittedName>
</protein>
<evidence type="ECO:0000256" key="2">
    <source>
        <dbReference type="ARBA" id="ARBA00008821"/>
    </source>
</evidence>
<evidence type="ECO:0000256" key="4">
    <source>
        <dbReference type="ARBA" id="ARBA00022475"/>
    </source>
</evidence>
<comment type="similarity">
    <text evidence="2">Belongs to the nucleobase:cation symporter-2 (NCS2) (TC 2.A.40) family.</text>
</comment>
<evidence type="ECO:0000256" key="7">
    <source>
        <dbReference type="ARBA" id="ARBA00023136"/>
    </source>
</evidence>
<feature type="transmembrane region" description="Helical" evidence="8">
    <location>
        <begin position="396"/>
        <end position="414"/>
    </location>
</feature>
<feature type="transmembrane region" description="Helical" evidence="8">
    <location>
        <begin position="32"/>
        <end position="54"/>
    </location>
</feature>
<feature type="transmembrane region" description="Helical" evidence="8">
    <location>
        <begin position="66"/>
        <end position="83"/>
    </location>
</feature>
<proteinExistence type="inferred from homology"/>
<dbReference type="NCBIfam" id="NF037981">
    <property type="entry name" value="NCS2_1"/>
    <property type="match status" value="1"/>
</dbReference>
<evidence type="ECO:0000256" key="1">
    <source>
        <dbReference type="ARBA" id="ARBA00004651"/>
    </source>
</evidence>
<reference evidence="9 10" key="1">
    <citation type="submission" date="2020-01" db="EMBL/GenBank/DDBJ databases">
        <title>Genomes of bacteria type strains.</title>
        <authorList>
            <person name="Chen J."/>
            <person name="Zhu S."/>
            <person name="Yang J."/>
        </authorList>
    </citation>
    <scope>NUCLEOTIDE SEQUENCE [LARGE SCALE GENOMIC DNA]</scope>
    <source>
        <strain evidence="9 10">DSM 16655</strain>
    </source>
</reference>
<evidence type="ECO:0000256" key="8">
    <source>
        <dbReference type="SAM" id="Phobius"/>
    </source>
</evidence>
<accession>A0ABT1CXN3</accession>
<dbReference type="InterPro" id="IPR006043">
    <property type="entry name" value="NCS2"/>
</dbReference>
<feature type="transmembrane region" description="Helical" evidence="8">
    <location>
        <begin position="363"/>
        <end position="384"/>
    </location>
</feature>
<comment type="caution">
    <text evidence="9">The sequence shown here is derived from an EMBL/GenBank/DDBJ whole genome shotgun (WGS) entry which is preliminary data.</text>
</comment>
<keyword evidence="4" id="KW-1003">Cell membrane</keyword>
<keyword evidence="7 8" id="KW-0472">Membrane</keyword>
<feature type="transmembrane region" description="Helical" evidence="8">
    <location>
        <begin position="211"/>
        <end position="233"/>
    </location>
</feature>
<dbReference type="NCBIfam" id="TIGR03173">
    <property type="entry name" value="pbuX"/>
    <property type="match status" value="1"/>
</dbReference>
<dbReference type="EMBL" id="JAAAML010000004">
    <property type="protein sequence ID" value="MCO6410678.1"/>
    <property type="molecule type" value="Genomic_DNA"/>
</dbReference>
<feature type="transmembrane region" description="Helical" evidence="8">
    <location>
        <begin position="185"/>
        <end position="204"/>
    </location>
</feature>
<evidence type="ECO:0000256" key="5">
    <source>
        <dbReference type="ARBA" id="ARBA00022692"/>
    </source>
</evidence>
<feature type="transmembrane region" description="Helical" evidence="8">
    <location>
        <begin position="339"/>
        <end position="357"/>
    </location>
</feature>
<feature type="transmembrane region" description="Helical" evidence="8">
    <location>
        <begin position="95"/>
        <end position="114"/>
    </location>
</feature>
<gene>
    <name evidence="9" type="ORF">GTW23_21050</name>
</gene>
<dbReference type="NCBIfam" id="TIGR00801">
    <property type="entry name" value="ncs2"/>
    <property type="match status" value="1"/>
</dbReference>
<feature type="transmembrane region" description="Helical" evidence="8">
    <location>
        <begin position="149"/>
        <end position="173"/>
    </location>
</feature>
<dbReference type="Pfam" id="PF00860">
    <property type="entry name" value="Xan_ur_permease"/>
    <property type="match status" value="1"/>
</dbReference>
<feature type="transmembrane region" description="Helical" evidence="8">
    <location>
        <begin position="253"/>
        <end position="274"/>
    </location>
</feature>
<dbReference type="Proteomes" id="UP001320715">
    <property type="component" value="Unassembled WGS sequence"/>
</dbReference>
<feature type="transmembrane region" description="Helical" evidence="8">
    <location>
        <begin position="426"/>
        <end position="446"/>
    </location>
</feature>
<dbReference type="InterPro" id="IPR006042">
    <property type="entry name" value="Xan_ur_permease"/>
</dbReference>
<evidence type="ECO:0000313" key="9">
    <source>
        <dbReference type="EMBL" id="MCO6410678.1"/>
    </source>
</evidence>
<keyword evidence="10" id="KW-1185">Reference proteome</keyword>